<organism evidence="1 2">
    <name type="scientific">Escherichia coli</name>
    <dbReference type="NCBI Taxonomy" id="562"/>
    <lineage>
        <taxon>Bacteria</taxon>
        <taxon>Pseudomonadati</taxon>
        <taxon>Pseudomonadota</taxon>
        <taxon>Gammaproteobacteria</taxon>
        <taxon>Enterobacterales</taxon>
        <taxon>Enterobacteriaceae</taxon>
        <taxon>Escherichia</taxon>
    </lineage>
</organism>
<reference evidence="1 2" key="1">
    <citation type="submission" date="2018-06" db="EMBL/GenBank/DDBJ databases">
        <authorList>
            <consortium name="Pathogen Informatics"/>
            <person name="Doyle S."/>
        </authorList>
    </citation>
    <scope>NUCLEOTIDE SEQUENCE [LARGE SCALE GENOMIC DNA]</scope>
    <source>
        <strain evidence="1 2">NCTC8985</strain>
    </source>
</reference>
<accession>A0A376TPX0</accession>
<evidence type="ECO:0000313" key="1">
    <source>
        <dbReference type="EMBL" id="STI79274.1"/>
    </source>
</evidence>
<name>A0A376TPX0_ECOLX</name>
<protein>
    <submittedName>
        <fullName evidence="1">Uncharacterized protein</fullName>
    </submittedName>
</protein>
<dbReference type="AlphaFoldDB" id="A0A376TPX0"/>
<gene>
    <name evidence="1" type="ORF">NCTC8985_04657</name>
</gene>
<dbReference type="EMBL" id="UGCO01000001">
    <property type="protein sequence ID" value="STI79274.1"/>
    <property type="molecule type" value="Genomic_DNA"/>
</dbReference>
<sequence length="45" mass="5092">MFKLSFRENHSRPFNLLSINGKLIKGQVISGVVINHNLVILTLET</sequence>
<dbReference type="Proteomes" id="UP000254405">
    <property type="component" value="Unassembled WGS sequence"/>
</dbReference>
<evidence type="ECO:0000313" key="2">
    <source>
        <dbReference type="Proteomes" id="UP000254405"/>
    </source>
</evidence>
<proteinExistence type="predicted"/>